<comment type="catalytic activity">
    <reaction evidence="14">
        <text>Na(+)(in) + ATP + H2O = Na(+)(out) + ADP + phosphate + H(+)</text>
        <dbReference type="Rhea" id="RHEA:14633"/>
        <dbReference type="ChEBI" id="CHEBI:15377"/>
        <dbReference type="ChEBI" id="CHEBI:15378"/>
        <dbReference type="ChEBI" id="CHEBI:29101"/>
        <dbReference type="ChEBI" id="CHEBI:30616"/>
        <dbReference type="ChEBI" id="CHEBI:43474"/>
        <dbReference type="ChEBI" id="CHEBI:456216"/>
        <dbReference type="EC" id="7.2.2.3"/>
    </reaction>
    <physiologicalReaction direction="left-to-right" evidence="14">
        <dbReference type="Rhea" id="RHEA:14634"/>
    </physiologicalReaction>
</comment>
<keyword evidence="11" id="KW-0813">Transport</keyword>
<dbReference type="PANTHER" id="PTHR43294">
    <property type="entry name" value="SODIUM/POTASSIUM-TRANSPORTING ATPASE SUBUNIT ALPHA"/>
    <property type="match status" value="1"/>
</dbReference>
<dbReference type="EC" id="7.2.2.3" evidence="12"/>
<keyword evidence="11" id="KW-0739">Sodium transport</keyword>
<keyword evidence="4" id="KW-0547">Nucleotide-binding</keyword>
<dbReference type="GO" id="GO:0030007">
    <property type="term" value="P:intracellular potassium ion homeostasis"/>
    <property type="evidence" value="ECO:0007669"/>
    <property type="project" value="TreeGrafter"/>
</dbReference>
<dbReference type="PROSITE" id="PS00154">
    <property type="entry name" value="ATPASE_E1_E2"/>
    <property type="match status" value="1"/>
</dbReference>
<keyword evidence="7 17" id="KW-1133">Transmembrane helix</keyword>
<dbReference type="InterPro" id="IPR036412">
    <property type="entry name" value="HAD-like_sf"/>
</dbReference>
<evidence type="ECO:0000256" key="2">
    <source>
        <dbReference type="ARBA" id="ARBA00022475"/>
    </source>
</evidence>
<feature type="domain" description="Cation-transporting P-type ATPase N-terminal" evidence="18">
    <location>
        <begin position="108"/>
        <end position="180"/>
    </location>
</feature>
<keyword evidence="20" id="KW-1185">Reference proteome</keyword>
<evidence type="ECO:0000259" key="18">
    <source>
        <dbReference type="SMART" id="SM00831"/>
    </source>
</evidence>
<feature type="transmembrane region" description="Helical" evidence="17">
    <location>
        <begin position="191"/>
        <end position="212"/>
    </location>
</feature>
<feature type="transmembrane region" description="Helical" evidence="17">
    <location>
        <begin position="156"/>
        <end position="179"/>
    </location>
</feature>
<evidence type="ECO:0000256" key="17">
    <source>
        <dbReference type="SAM" id="Phobius"/>
    </source>
</evidence>
<dbReference type="GO" id="GO:0016887">
    <property type="term" value="F:ATP hydrolysis activity"/>
    <property type="evidence" value="ECO:0007669"/>
    <property type="project" value="InterPro"/>
</dbReference>
<dbReference type="SFLD" id="SFLDS00003">
    <property type="entry name" value="Haloacid_Dehalogenase"/>
    <property type="match status" value="1"/>
</dbReference>
<dbReference type="FunFam" id="3.40.50.1000:FF:000001">
    <property type="entry name" value="Phospholipid-transporting ATPase IC"/>
    <property type="match status" value="1"/>
</dbReference>
<feature type="transmembrane region" description="Helical" evidence="17">
    <location>
        <begin position="917"/>
        <end position="945"/>
    </location>
</feature>
<comment type="subcellular location">
    <subcellularLocation>
        <location evidence="1">Cell membrane</location>
        <topology evidence="1">Multi-pass membrane protein</topology>
    </subcellularLocation>
</comment>
<dbReference type="SFLD" id="SFLDG00002">
    <property type="entry name" value="C1.7:_P-type_atpase_like"/>
    <property type="match status" value="1"/>
</dbReference>
<evidence type="ECO:0000256" key="8">
    <source>
        <dbReference type="ARBA" id="ARBA00023053"/>
    </source>
</evidence>
<dbReference type="GO" id="GO:0005524">
    <property type="term" value="F:ATP binding"/>
    <property type="evidence" value="ECO:0007669"/>
    <property type="project" value="UniProtKB-KW"/>
</dbReference>
<dbReference type="InterPro" id="IPR008250">
    <property type="entry name" value="ATPase_P-typ_transduc_dom_A_sf"/>
</dbReference>
<dbReference type="AlphaFoldDB" id="A0A0G4J7I9"/>
<feature type="transmembrane region" description="Helical" evidence="17">
    <location>
        <begin position="983"/>
        <end position="1000"/>
    </location>
</feature>
<comment type="similarity">
    <text evidence="13">Belongs to the cation transport ATPase (P-type) (TC 3.A.3) family.</text>
</comment>
<dbReference type="InterPro" id="IPR006068">
    <property type="entry name" value="ATPase_P-typ_cation-transptr_C"/>
</dbReference>
<evidence type="ECO:0000256" key="4">
    <source>
        <dbReference type="ARBA" id="ARBA00022741"/>
    </source>
</evidence>
<dbReference type="SMART" id="SM00831">
    <property type="entry name" value="Cation_ATPase_N"/>
    <property type="match status" value="1"/>
</dbReference>
<keyword evidence="8" id="KW-0915">Sodium</keyword>
<dbReference type="Pfam" id="PF08282">
    <property type="entry name" value="Hydrolase_3"/>
    <property type="match status" value="1"/>
</dbReference>
<dbReference type="Pfam" id="PF00689">
    <property type="entry name" value="Cation_ATPase_C"/>
    <property type="match status" value="1"/>
</dbReference>
<dbReference type="InterPro" id="IPR044492">
    <property type="entry name" value="P_typ_ATPase_HD_dom"/>
</dbReference>
<dbReference type="STRING" id="37360.A0A0G4J7I9"/>
<dbReference type="SUPFAM" id="SSF56784">
    <property type="entry name" value="HAD-like"/>
    <property type="match status" value="1"/>
</dbReference>
<keyword evidence="2" id="KW-1003">Cell membrane</keyword>
<dbReference type="NCBIfam" id="TIGR01494">
    <property type="entry name" value="ATPase_P-type"/>
    <property type="match status" value="2"/>
</dbReference>
<dbReference type="OrthoDB" id="3352408at2759"/>
<dbReference type="GO" id="GO:1902600">
    <property type="term" value="P:proton transmembrane transport"/>
    <property type="evidence" value="ECO:0007669"/>
    <property type="project" value="TreeGrafter"/>
</dbReference>
<dbReference type="InterPro" id="IPR023299">
    <property type="entry name" value="ATPase_P-typ_cyto_dom_N"/>
</dbReference>
<feature type="transmembrane region" description="Helical" evidence="17">
    <location>
        <begin position="401"/>
        <end position="422"/>
    </location>
</feature>
<dbReference type="Gene3D" id="3.40.50.1000">
    <property type="entry name" value="HAD superfamily/HAD-like"/>
    <property type="match status" value="1"/>
</dbReference>
<dbReference type="Gene3D" id="1.20.1110.10">
    <property type="entry name" value="Calcium-transporting ATPase, transmembrane domain"/>
    <property type="match status" value="1"/>
</dbReference>
<dbReference type="InterPro" id="IPR001757">
    <property type="entry name" value="P_typ_ATPase"/>
</dbReference>
<evidence type="ECO:0000256" key="9">
    <source>
        <dbReference type="ARBA" id="ARBA00023065"/>
    </source>
</evidence>
<dbReference type="InterPro" id="IPR018303">
    <property type="entry name" value="ATPase_P-typ_P_site"/>
</dbReference>
<keyword evidence="3 17" id="KW-0812">Transmembrane</keyword>
<name>A0A0G4J7I9_PLABS</name>
<evidence type="ECO:0000313" key="19">
    <source>
        <dbReference type="EMBL" id="CEP03211.1"/>
    </source>
</evidence>
<evidence type="ECO:0000313" key="20">
    <source>
        <dbReference type="Proteomes" id="UP000039324"/>
    </source>
</evidence>
<dbReference type="GO" id="GO:0005886">
    <property type="term" value="C:plasma membrane"/>
    <property type="evidence" value="ECO:0007669"/>
    <property type="project" value="UniProtKB-SubCell"/>
</dbReference>
<dbReference type="GO" id="GO:0036376">
    <property type="term" value="P:sodium ion export across plasma membrane"/>
    <property type="evidence" value="ECO:0007669"/>
    <property type="project" value="TreeGrafter"/>
</dbReference>
<dbReference type="Pfam" id="PF13246">
    <property type="entry name" value="Cation_ATPase"/>
    <property type="match status" value="1"/>
</dbReference>
<feature type="region of interest" description="Disordered" evidence="16">
    <location>
        <begin position="1"/>
        <end position="41"/>
    </location>
</feature>
<keyword evidence="9" id="KW-0406">Ion transport</keyword>
<dbReference type="Pfam" id="PF00122">
    <property type="entry name" value="E1-E2_ATPase"/>
    <property type="match status" value="1"/>
</dbReference>
<gene>
    <name evidence="19" type="ORF">PBRA_002971</name>
</gene>
<dbReference type="OMA" id="DIKMILI"/>
<dbReference type="GO" id="GO:0005391">
    <property type="term" value="F:P-type sodium:potassium-exchanging transporter activity"/>
    <property type="evidence" value="ECO:0007669"/>
    <property type="project" value="TreeGrafter"/>
</dbReference>
<dbReference type="InterPro" id="IPR050510">
    <property type="entry name" value="Cation_transp_ATPase_P-type"/>
</dbReference>
<keyword evidence="10 17" id="KW-0472">Membrane</keyword>
<keyword evidence="5" id="KW-0067">ATP-binding</keyword>
<evidence type="ECO:0000256" key="6">
    <source>
        <dbReference type="ARBA" id="ARBA00022967"/>
    </source>
</evidence>
<dbReference type="PRINTS" id="PR00120">
    <property type="entry name" value="HATPASE"/>
</dbReference>
<evidence type="ECO:0000256" key="13">
    <source>
        <dbReference type="ARBA" id="ARBA00038148"/>
    </source>
</evidence>
<sequence length="1093" mass="120959">MQPSNAFEADAEYGRSRGVRRRGSRPSQSGSDRAPFEVTIDSQNEPVLRAPDRGVSYASNADMDHASVVMYRTLSTASALDLAAKIKKERKPVADDSGDHANQIRNISIHKVDKDAVFGKYDTSLDGLTSKQVEALAANGKINMITPVKSNFLRKLLGYVFGGFNSLMWVAMILCIISYEPLGEPNPSIFNIGVAFVLFVVIVVSTLFYASVDYKSSQVMKSIKTLVSDTAVVTRDGVKMEVDAKSLKPGDIVHLSLGQRVPADIRLVEVSPDLRIDRSLLTGESDPIPATVAMTDENPLETHNLALSSTFVVQGSGVGVVFAIGDDTVIGRIFHLSTKQTDDSTVLQREINKVTICISIIAITFFGVAMMTWGLYTNKQHAGFATLSQAIVNSIGCLTSIVPQGLPVCVALALTIVARIMAARKVLVKNLSIVESAGCMSVLCSDKTGTLTEGHMFVQGLGFIDKTYNDLKSIAKTPIVDLMTRIAYLCNDASFDESQPGTGADRPINGNSTDVAIFKFAVTHTDYGKVDAEYTRVFNIPFNSKSKWMMTVCRCEATGELELYIKGAPDVLASFMTKTIDSAGNAQPLDPAARQHINEMQEAWSRKGQRVLMAGYKKLTMKTFAAGDADFTKKFVSDNLKDICFVGLVGICDPPRADVPGAVRKMRGAGVRIAMVTGDFRLTAEAISRQIGIITSSVVDDLPQMRARKDLYARVSRLTFEQMKPSDDEPVKALVLTGNDVIELEPQDWNVICTEYPEVVFARTTPEQKMLIVEEFKRRGDNIVGVTGDGVNDAPALKTSDIGMAMGAGSDVAKEAAQIVLLNNDFASILVAIENGRLVFENLKKVSLYVMPGGSYTEMMGVITNVFLGMQIPLTSYQQVIFCILHDVTMSISLMFEKPESDLMKQKPRNVRTSRLVDWKFLFQIYCFIGLMTWLSCFGMFFLYWRWQGFGFYDLMLVFDNWKEEYKGHTLEDLNAKLAVSQSIFYVTMTIMQFGNILATRNRRMSMWHSNPFWGPRRNKALLIVMAIHLIICVLNVYISTAPGVNNIFRFGYVPYQFWLLPIPLAVGVLLADETRKYIVRNYPDSFIARMAW</sequence>
<proteinExistence type="inferred from homology"/>
<dbReference type="SFLD" id="SFLDF00027">
    <property type="entry name" value="p-type_atpase"/>
    <property type="match status" value="1"/>
</dbReference>
<dbReference type="PANTHER" id="PTHR43294:SF21">
    <property type="entry name" value="CATION TRANSPORTING ATPASE"/>
    <property type="match status" value="1"/>
</dbReference>
<dbReference type="InterPro" id="IPR023214">
    <property type="entry name" value="HAD_sf"/>
</dbReference>
<protein>
    <recommendedName>
        <fullName evidence="15">P-type sodium-transporting ATPase4</fullName>
        <ecNumber evidence="12">7.2.2.3</ecNumber>
    </recommendedName>
</protein>
<feature type="transmembrane region" description="Helical" evidence="17">
    <location>
        <begin position="1053"/>
        <end position="1072"/>
    </location>
</feature>
<evidence type="ECO:0000256" key="14">
    <source>
        <dbReference type="ARBA" id="ARBA00049499"/>
    </source>
</evidence>
<dbReference type="GO" id="GO:0006883">
    <property type="term" value="P:intracellular sodium ion homeostasis"/>
    <property type="evidence" value="ECO:0007669"/>
    <property type="project" value="TreeGrafter"/>
</dbReference>
<dbReference type="InterPro" id="IPR023298">
    <property type="entry name" value="ATPase_P-typ_TM_dom_sf"/>
</dbReference>
<dbReference type="GO" id="GO:1990573">
    <property type="term" value="P:potassium ion import across plasma membrane"/>
    <property type="evidence" value="ECO:0007669"/>
    <property type="project" value="TreeGrafter"/>
</dbReference>
<dbReference type="PRINTS" id="PR00119">
    <property type="entry name" value="CATATPASE"/>
</dbReference>
<evidence type="ECO:0000256" key="1">
    <source>
        <dbReference type="ARBA" id="ARBA00004651"/>
    </source>
</evidence>
<feature type="transmembrane region" description="Helical" evidence="17">
    <location>
        <begin position="354"/>
        <end position="376"/>
    </location>
</feature>
<dbReference type="SUPFAM" id="SSF81665">
    <property type="entry name" value="Calcium ATPase, transmembrane domain M"/>
    <property type="match status" value="1"/>
</dbReference>
<organism evidence="19 20">
    <name type="scientific">Plasmodiophora brassicae</name>
    <name type="common">Clubroot disease agent</name>
    <dbReference type="NCBI Taxonomy" id="37360"/>
    <lineage>
        <taxon>Eukaryota</taxon>
        <taxon>Sar</taxon>
        <taxon>Rhizaria</taxon>
        <taxon>Endomyxa</taxon>
        <taxon>Phytomyxea</taxon>
        <taxon>Plasmodiophorida</taxon>
        <taxon>Plasmodiophoridae</taxon>
        <taxon>Plasmodiophora</taxon>
    </lineage>
</organism>
<dbReference type="Gene3D" id="2.70.150.10">
    <property type="entry name" value="Calcium-transporting ATPase, cytoplasmic transduction domain A"/>
    <property type="match status" value="1"/>
</dbReference>
<keyword evidence="6" id="KW-1278">Translocase</keyword>
<evidence type="ECO:0000256" key="3">
    <source>
        <dbReference type="ARBA" id="ARBA00022692"/>
    </source>
</evidence>
<dbReference type="SUPFAM" id="SSF81660">
    <property type="entry name" value="Metal cation-transporting ATPase, ATP-binding domain N"/>
    <property type="match status" value="1"/>
</dbReference>
<evidence type="ECO:0000256" key="12">
    <source>
        <dbReference type="ARBA" id="ARBA00035029"/>
    </source>
</evidence>
<dbReference type="Proteomes" id="UP000039324">
    <property type="component" value="Unassembled WGS sequence"/>
</dbReference>
<dbReference type="FunFam" id="3.40.50.1000:FF:000083">
    <property type="entry name" value="Sodium/potassium-transporting ATPase subunit alpha"/>
    <property type="match status" value="1"/>
</dbReference>
<dbReference type="EMBL" id="CDSF01000144">
    <property type="protein sequence ID" value="CEP03211.1"/>
    <property type="molecule type" value="Genomic_DNA"/>
</dbReference>
<dbReference type="SUPFAM" id="SSF81653">
    <property type="entry name" value="Calcium ATPase, transduction domain A"/>
    <property type="match status" value="1"/>
</dbReference>
<reference evidence="19 20" key="1">
    <citation type="submission" date="2015-02" db="EMBL/GenBank/DDBJ databases">
        <authorList>
            <person name="Chooi Y.-H."/>
        </authorList>
    </citation>
    <scope>NUCLEOTIDE SEQUENCE [LARGE SCALE GENOMIC DNA]</scope>
    <source>
        <strain evidence="19">E3</strain>
    </source>
</reference>
<evidence type="ECO:0000256" key="15">
    <source>
        <dbReference type="ARBA" id="ARBA00067200"/>
    </source>
</evidence>
<dbReference type="InterPro" id="IPR059000">
    <property type="entry name" value="ATPase_P-type_domA"/>
</dbReference>
<feature type="transmembrane region" description="Helical" evidence="17">
    <location>
        <begin position="1021"/>
        <end position="1041"/>
    </location>
</feature>
<dbReference type="Gene3D" id="3.40.1110.10">
    <property type="entry name" value="Calcium-transporting ATPase, cytoplasmic domain N"/>
    <property type="match status" value="1"/>
</dbReference>
<evidence type="ECO:0000256" key="16">
    <source>
        <dbReference type="SAM" id="MobiDB-lite"/>
    </source>
</evidence>
<evidence type="ECO:0000256" key="7">
    <source>
        <dbReference type="ARBA" id="ARBA00022989"/>
    </source>
</evidence>
<evidence type="ECO:0000256" key="11">
    <source>
        <dbReference type="ARBA" id="ARBA00023201"/>
    </source>
</evidence>
<accession>A0A0G4J7I9</accession>
<dbReference type="InterPro" id="IPR004014">
    <property type="entry name" value="ATPase_P-typ_cation-transptr_N"/>
</dbReference>
<evidence type="ECO:0000256" key="5">
    <source>
        <dbReference type="ARBA" id="ARBA00022840"/>
    </source>
</evidence>
<evidence type="ECO:0000256" key="10">
    <source>
        <dbReference type="ARBA" id="ARBA00023136"/>
    </source>
</evidence>